<dbReference type="InterPro" id="IPR011074">
    <property type="entry name" value="CRAL/TRIO_N_dom"/>
</dbReference>
<dbReference type="SUPFAM" id="SSF46938">
    <property type="entry name" value="CRAL/TRIO N-terminal domain"/>
    <property type="match status" value="1"/>
</dbReference>
<dbReference type="CDD" id="cd00170">
    <property type="entry name" value="SEC14"/>
    <property type="match status" value="1"/>
</dbReference>
<dbReference type="PRINTS" id="PR00180">
    <property type="entry name" value="CRETINALDHBP"/>
</dbReference>
<dbReference type="Gene3D" id="1.20.5.1200">
    <property type="entry name" value="Alpha-tocopherol transfer"/>
    <property type="match status" value="1"/>
</dbReference>
<dbReference type="PANTHER" id="PTHR10174">
    <property type="entry name" value="ALPHA-TOCOPHEROL TRANSFER PROTEIN-RELATED"/>
    <property type="match status" value="1"/>
</dbReference>
<dbReference type="EMBL" id="KK112242">
    <property type="protein sequence ID" value="KFM57149.1"/>
    <property type="molecule type" value="Genomic_DNA"/>
</dbReference>
<dbReference type="Gene3D" id="3.40.525.10">
    <property type="entry name" value="CRAL-TRIO lipid binding domain"/>
    <property type="match status" value="1"/>
</dbReference>
<dbReference type="InterPro" id="IPR036865">
    <property type="entry name" value="CRAL-TRIO_dom_sf"/>
</dbReference>
<dbReference type="InterPro" id="IPR036273">
    <property type="entry name" value="CRAL/TRIO_N_dom_sf"/>
</dbReference>
<dbReference type="PANTHER" id="PTHR10174:SF130">
    <property type="entry name" value="ALPHA-TOCOPHEROL TRANSFER PROTEIN-LIKE"/>
    <property type="match status" value="1"/>
</dbReference>
<accession>A0A087SWB0</accession>
<dbReference type="OMA" id="AYGRRIF"/>
<evidence type="ECO:0000259" key="2">
    <source>
        <dbReference type="PROSITE" id="PS50191"/>
    </source>
</evidence>
<dbReference type="SUPFAM" id="SSF52087">
    <property type="entry name" value="CRAL/TRIO domain"/>
    <property type="match status" value="1"/>
</dbReference>
<dbReference type="Proteomes" id="UP000054359">
    <property type="component" value="Unassembled WGS sequence"/>
</dbReference>
<evidence type="ECO:0000313" key="4">
    <source>
        <dbReference type="Proteomes" id="UP000054359"/>
    </source>
</evidence>
<evidence type="ECO:0000256" key="1">
    <source>
        <dbReference type="SAM" id="Coils"/>
    </source>
</evidence>
<dbReference type="SMART" id="SM00516">
    <property type="entry name" value="SEC14"/>
    <property type="match status" value="1"/>
</dbReference>
<sequence>MESRFLNKDSSFIPFESTVLTENIIHKAEEELGETEQKRKGYLQEFKNLIKKEKNLNADISDDFLLAFLRVKKFRLDAAFKLLKNYYSNRLIYPSLYQNFTPSHCHKILKANFMNYLPLRTPEGVAVWAPRLGSWNTSVFSSEEVTRFGLICLEKEMTNPITQVCGQITLADMKGFSWSHIFQVTIHDIKCFVNTVQDGMPIRHKAMHVINNPSIFGIIFGILKPLLSKKLKSRIHLHGDNLNSLHQFIPPDILPEEFGGTQGTFGNEDFYQRLLASEEEFKERQKYGYHVIK</sequence>
<protein>
    <submittedName>
        <fullName evidence="3">Alpha-tocopherol transfer protein-like protein</fullName>
    </submittedName>
</protein>
<dbReference type="PROSITE" id="PS50191">
    <property type="entry name" value="CRAL_TRIO"/>
    <property type="match status" value="1"/>
</dbReference>
<dbReference type="Pfam" id="PF00650">
    <property type="entry name" value="CRAL_TRIO"/>
    <property type="match status" value="1"/>
</dbReference>
<name>A0A087SWB0_STEMI</name>
<dbReference type="OrthoDB" id="16405at2759"/>
<dbReference type="InterPro" id="IPR001251">
    <property type="entry name" value="CRAL-TRIO_dom"/>
</dbReference>
<reference evidence="3 4" key="1">
    <citation type="submission" date="2013-11" db="EMBL/GenBank/DDBJ databases">
        <title>Genome sequencing of Stegodyphus mimosarum.</title>
        <authorList>
            <person name="Bechsgaard J."/>
        </authorList>
    </citation>
    <scope>NUCLEOTIDE SEQUENCE [LARGE SCALE GENOMIC DNA]</scope>
</reference>
<feature type="coiled-coil region" evidence="1">
    <location>
        <begin position="25"/>
        <end position="63"/>
    </location>
</feature>
<gene>
    <name evidence="3" type="ORF">X975_08106</name>
</gene>
<keyword evidence="1" id="KW-0175">Coiled coil</keyword>
<evidence type="ECO:0000313" key="3">
    <source>
        <dbReference type="EMBL" id="KFM57149.1"/>
    </source>
</evidence>
<feature type="non-terminal residue" evidence="3">
    <location>
        <position position="293"/>
    </location>
</feature>
<proteinExistence type="predicted"/>
<dbReference type="GO" id="GO:1902936">
    <property type="term" value="F:phosphatidylinositol bisphosphate binding"/>
    <property type="evidence" value="ECO:0007669"/>
    <property type="project" value="TreeGrafter"/>
</dbReference>
<dbReference type="GO" id="GO:0016020">
    <property type="term" value="C:membrane"/>
    <property type="evidence" value="ECO:0007669"/>
    <property type="project" value="TreeGrafter"/>
</dbReference>
<dbReference type="Gene3D" id="1.10.8.20">
    <property type="entry name" value="N-terminal domain of phosphatidylinositol transfer protein sec14p"/>
    <property type="match status" value="1"/>
</dbReference>
<organism evidence="3 4">
    <name type="scientific">Stegodyphus mimosarum</name>
    <name type="common">African social velvet spider</name>
    <dbReference type="NCBI Taxonomy" id="407821"/>
    <lineage>
        <taxon>Eukaryota</taxon>
        <taxon>Metazoa</taxon>
        <taxon>Ecdysozoa</taxon>
        <taxon>Arthropoda</taxon>
        <taxon>Chelicerata</taxon>
        <taxon>Arachnida</taxon>
        <taxon>Araneae</taxon>
        <taxon>Araneomorphae</taxon>
        <taxon>Entelegynae</taxon>
        <taxon>Eresoidea</taxon>
        <taxon>Eresidae</taxon>
        <taxon>Stegodyphus</taxon>
    </lineage>
</organism>
<dbReference type="AlphaFoldDB" id="A0A087SWB0"/>
<feature type="domain" description="CRAL-TRIO" evidence="2">
    <location>
        <begin position="101"/>
        <end position="266"/>
    </location>
</feature>
<dbReference type="STRING" id="407821.A0A087SWB0"/>
<dbReference type="SMART" id="SM01100">
    <property type="entry name" value="CRAL_TRIO_N"/>
    <property type="match status" value="1"/>
</dbReference>
<keyword evidence="4" id="KW-1185">Reference proteome</keyword>